<dbReference type="PROSITE" id="PS51104">
    <property type="entry name" value="PTS_EIIC_TYPE_2"/>
    <property type="match status" value="1"/>
</dbReference>
<comment type="subunit">
    <text evidence="3">Homodimer.</text>
</comment>
<dbReference type="GO" id="GO:0022872">
    <property type="term" value="F:protein-N(PI)-phosphohistidine-mannitol phosphotransferase system transmembrane transporter activity"/>
    <property type="evidence" value="ECO:0007669"/>
    <property type="project" value="InterPro"/>
</dbReference>
<keyword evidence="8" id="KW-0997">Cell inner membrane</keyword>
<feature type="domain" description="PTS EIIC type-2" evidence="21">
    <location>
        <begin position="12"/>
        <end position="342"/>
    </location>
</feature>
<dbReference type="InterPro" id="IPR013014">
    <property type="entry name" value="PTS_EIIC_2"/>
</dbReference>
<evidence type="ECO:0000256" key="18">
    <source>
        <dbReference type="SAM" id="Phobius"/>
    </source>
</evidence>
<dbReference type="CDD" id="cd05567">
    <property type="entry name" value="PTS_IIB_mannitol"/>
    <property type="match status" value="1"/>
</dbReference>
<feature type="transmembrane region" description="Helical" evidence="18">
    <location>
        <begin position="271"/>
        <end position="292"/>
    </location>
</feature>
<dbReference type="OrthoDB" id="9814222at2"/>
<reference evidence="22 23" key="2">
    <citation type="submission" date="2019-05" db="EMBL/GenBank/DDBJ databases">
        <title>Genome evolution of the obligate endosymbiont Buchnera aphidicola.</title>
        <authorList>
            <person name="Moran N.A."/>
        </authorList>
    </citation>
    <scope>NUCLEOTIDE SEQUENCE [LARGE SCALE GENOMIC DNA]</scope>
    <source>
        <strain evidence="22 23">Mst</strain>
    </source>
</reference>
<evidence type="ECO:0000256" key="13">
    <source>
        <dbReference type="ARBA" id="ARBA00022692"/>
    </source>
</evidence>
<dbReference type="InterPro" id="IPR029503">
    <property type="entry name" value="PTS_EIIB_mannitol"/>
</dbReference>
<dbReference type="PANTHER" id="PTHR30181">
    <property type="entry name" value="MANNITOL PERMEASE IIC COMPONENT"/>
    <property type="match status" value="1"/>
</dbReference>
<dbReference type="PANTHER" id="PTHR30181:SF2">
    <property type="entry name" value="PTS SYSTEM MANNITOL-SPECIFIC EIICBA COMPONENT"/>
    <property type="match status" value="1"/>
</dbReference>
<keyword evidence="7" id="KW-1003">Cell membrane</keyword>
<dbReference type="GO" id="GO:0009401">
    <property type="term" value="P:phosphoenolpyruvate-dependent sugar phosphotransferase system"/>
    <property type="evidence" value="ECO:0007669"/>
    <property type="project" value="UniProtKB-KW"/>
</dbReference>
<dbReference type="PROSITE" id="PS51099">
    <property type="entry name" value="PTS_EIIB_TYPE_2"/>
    <property type="match status" value="1"/>
</dbReference>
<dbReference type="EMBL" id="CP034861">
    <property type="protein sequence ID" value="QCI24602.1"/>
    <property type="molecule type" value="Genomic_DNA"/>
</dbReference>
<keyword evidence="9" id="KW-0597">Phosphoprotein</keyword>
<dbReference type="InterPro" id="IPR050893">
    <property type="entry name" value="Sugar_PTS"/>
</dbReference>
<keyword evidence="14" id="KW-0418">Kinase</keyword>
<evidence type="ECO:0000256" key="15">
    <source>
        <dbReference type="ARBA" id="ARBA00022989"/>
    </source>
</evidence>
<keyword evidence="11" id="KW-0808">Transferase</keyword>
<dbReference type="CDD" id="cd00211">
    <property type="entry name" value="PTS_IIA_fru"/>
    <property type="match status" value="1"/>
</dbReference>
<evidence type="ECO:0000256" key="3">
    <source>
        <dbReference type="ARBA" id="ARBA00011738"/>
    </source>
</evidence>
<name>A0A4D6Y5B6_9GAMM</name>
<organism evidence="22 23">
    <name type="scientific">Buchnera aphidicola</name>
    <name type="common">Muscaphis stroyani</name>
    <dbReference type="NCBI Taxonomy" id="1241869"/>
    <lineage>
        <taxon>Bacteria</taxon>
        <taxon>Pseudomonadati</taxon>
        <taxon>Pseudomonadota</taxon>
        <taxon>Gammaproteobacteria</taxon>
        <taxon>Enterobacterales</taxon>
        <taxon>Erwiniaceae</taxon>
        <taxon>Buchnera</taxon>
    </lineage>
</organism>
<dbReference type="Pfam" id="PF02378">
    <property type="entry name" value="PTS_EIIC"/>
    <property type="match status" value="1"/>
</dbReference>
<keyword evidence="16 18" id="KW-0472">Membrane</keyword>
<dbReference type="Pfam" id="PF00359">
    <property type="entry name" value="PTS_EIIA_2"/>
    <property type="match status" value="1"/>
</dbReference>
<dbReference type="Pfam" id="PF02302">
    <property type="entry name" value="PTS_IIB"/>
    <property type="match status" value="1"/>
</dbReference>
<evidence type="ECO:0000256" key="5">
    <source>
        <dbReference type="ARBA" id="ARBA00015039"/>
    </source>
</evidence>
<dbReference type="GO" id="GO:0016301">
    <property type="term" value="F:kinase activity"/>
    <property type="evidence" value="ECO:0007669"/>
    <property type="project" value="UniProtKB-KW"/>
</dbReference>
<comment type="catalytic activity">
    <reaction evidence="1">
        <text>D-mannitol(out) + N(pros)-phospho-L-histidyl-[protein] = D-mannitol 1-phosphate(in) + L-histidyl-[protein]</text>
        <dbReference type="Rhea" id="RHEA:33363"/>
        <dbReference type="Rhea" id="RHEA-COMP:9745"/>
        <dbReference type="Rhea" id="RHEA-COMP:9746"/>
        <dbReference type="ChEBI" id="CHEBI:16899"/>
        <dbReference type="ChEBI" id="CHEBI:29979"/>
        <dbReference type="ChEBI" id="CHEBI:61381"/>
        <dbReference type="ChEBI" id="CHEBI:64837"/>
        <dbReference type="EC" id="2.7.1.197"/>
    </reaction>
</comment>
<feature type="transmembrane region" description="Helical" evidence="18">
    <location>
        <begin position="52"/>
        <end position="74"/>
    </location>
</feature>
<keyword evidence="15 18" id="KW-1133">Transmembrane helix</keyword>
<dbReference type="GO" id="GO:0005886">
    <property type="term" value="C:plasma membrane"/>
    <property type="evidence" value="ECO:0007669"/>
    <property type="project" value="UniProtKB-SubCell"/>
</dbReference>
<dbReference type="EC" id="2.7.1.197" evidence="4"/>
<dbReference type="GO" id="GO:0090563">
    <property type="term" value="F:protein-phosphocysteine-sugar phosphotransferase activity"/>
    <property type="evidence" value="ECO:0007669"/>
    <property type="project" value="TreeGrafter"/>
</dbReference>
<keyword evidence="6" id="KW-0813">Transport</keyword>
<dbReference type="InterPro" id="IPR003352">
    <property type="entry name" value="PTS_EIIC"/>
</dbReference>
<evidence type="ECO:0000256" key="12">
    <source>
        <dbReference type="ARBA" id="ARBA00022683"/>
    </source>
</evidence>
<dbReference type="Proteomes" id="UP000298673">
    <property type="component" value="Chromosome"/>
</dbReference>
<feature type="transmembrane region" description="Helical" evidence="18">
    <location>
        <begin position="20"/>
        <end position="40"/>
    </location>
</feature>
<comment type="subcellular location">
    <subcellularLocation>
        <location evidence="2">Cell inner membrane</location>
        <topology evidence="2">Multi-pass membrane protein</topology>
    </subcellularLocation>
</comment>
<dbReference type="NCBIfam" id="NF011663">
    <property type="entry name" value="PRK15083.1"/>
    <property type="match status" value="1"/>
</dbReference>
<evidence type="ECO:0000256" key="16">
    <source>
        <dbReference type="ARBA" id="ARBA00023136"/>
    </source>
</evidence>
<dbReference type="InterPro" id="IPR013011">
    <property type="entry name" value="PTS_EIIB_2"/>
</dbReference>
<evidence type="ECO:0000259" key="19">
    <source>
        <dbReference type="PROSITE" id="PS51094"/>
    </source>
</evidence>
<dbReference type="SUPFAM" id="SSF52794">
    <property type="entry name" value="PTS system IIB component-like"/>
    <property type="match status" value="1"/>
</dbReference>
<evidence type="ECO:0000256" key="17">
    <source>
        <dbReference type="ARBA" id="ARBA00030684"/>
    </source>
</evidence>
<keyword evidence="12" id="KW-0598">Phosphotransferase system</keyword>
<feature type="transmembrane region" description="Helical" evidence="18">
    <location>
        <begin position="130"/>
        <end position="151"/>
    </location>
</feature>
<evidence type="ECO:0000256" key="1">
    <source>
        <dbReference type="ARBA" id="ARBA00001655"/>
    </source>
</evidence>
<feature type="transmembrane region" description="Helical" evidence="18">
    <location>
        <begin position="313"/>
        <end position="335"/>
    </location>
</feature>
<dbReference type="InterPro" id="IPR002178">
    <property type="entry name" value="PTS_EIIA_type-2_dom"/>
</dbReference>
<feature type="transmembrane region" description="Helical" evidence="18">
    <location>
        <begin position="214"/>
        <end position="235"/>
    </location>
</feature>
<dbReference type="AlphaFoldDB" id="A0A4D6Y5B6"/>
<feature type="transmembrane region" description="Helical" evidence="18">
    <location>
        <begin position="80"/>
        <end position="109"/>
    </location>
</feature>
<evidence type="ECO:0000256" key="7">
    <source>
        <dbReference type="ARBA" id="ARBA00022475"/>
    </source>
</evidence>
<accession>A0A4D6Y5B6</accession>
<evidence type="ECO:0000256" key="10">
    <source>
        <dbReference type="ARBA" id="ARBA00022597"/>
    </source>
</evidence>
<dbReference type="PROSITE" id="PS51094">
    <property type="entry name" value="PTS_EIIA_TYPE_2"/>
    <property type="match status" value="1"/>
</dbReference>
<evidence type="ECO:0000313" key="22">
    <source>
        <dbReference type="EMBL" id="QCI24602.1"/>
    </source>
</evidence>
<evidence type="ECO:0000256" key="6">
    <source>
        <dbReference type="ARBA" id="ARBA00022448"/>
    </source>
</evidence>
<dbReference type="Gene3D" id="3.40.50.2300">
    <property type="match status" value="1"/>
</dbReference>
<evidence type="ECO:0000259" key="21">
    <source>
        <dbReference type="PROSITE" id="PS51104"/>
    </source>
</evidence>
<evidence type="ECO:0000256" key="2">
    <source>
        <dbReference type="ARBA" id="ARBA00004429"/>
    </source>
</evidence>
<reference evidence="22 23" key="1">
    <citation type="submission" date="2018-12" db="EMBL/GenBank/DDBJ databases">
        <authorList>
            <person name="Chong R.A."/>
        </authorList>
    </citation>
    <scope>NUCLEOTIDE SEQUENCE [LARGE SCALE GENOMIC DNA]</scope>
    <source>
        <strain evidence="22 23">Mst</strain>
    </source>
</reference>
<dbReference type="InterPro" id="IPR016152">
    <property type="entry name" value="PTrfase/Anion_transptr"/>
</dbReference>
<evidence type="ECO:0000259" key="20">
    <source>
        <dbReference type="PROSITE" id="PS51099"/>
    </source>
</evidence>
<dbReference type="RefSeq" id="WP_158343978.1">
    <property type="nucleotide sequence ID" value="NZ_CP034861.1"/>
</dbReference>
<dbReference type="SUPFAM" id="SSF55804">
    <property type="entry name" value="Phoshotransferase/anion transport protein"/>
    <property type="match status" value="1"/>
</dbReference>
<gene>
    <name evidence="22" type="ORF">D9V75_02775</name>
</gene>
<evidence type="ECO:0000256" key="4">
    <source>
        <dbReference type="ARBA" id="ARBA00011909"/>
    </source>
</evidence>
<sequence length="634" mass="70033">MLMLIKSKIQIFGRFLSNMIMPNISIFIVWGIMSALFTSSGWQPNKIIDQKLISAIIFYLLPLLVGYTGGKLIGSERGGLVGIIATMGVITSTSIPMLLGAMIVGPLGGWSIKYFDKKINHKITNGFEMLVNNFSISAIGILWSIISFYTIGPTIEWISNALGFLVNSAVNHNLLPILAIIIEPAKIFFLNNIINHGVFSILGIQDISQKNSSIFFLIESNPGPGLGVLMAWFYFGKGELSKSSGAASIIHFFGGVHEIYFPYVLNKPKLIFSLILGSMTGISLLTFLHGGLFSAASPGSILSVIAMTPKECYLANGIAVFFSFLVSFIISSILLKCNINSSFINNENVIINPKNGLNLLKLNRNNCNFNSINFDNIQKIVVACDAGMGSSAMGSSMLQKKIKKANLMHVSVSNMAIDLLSKDIDLVITHQDLTNRAKIYAPNSQHISLKNFISHDFYDNLVKCLKKNKICKKDHKINLIDDQKEKKLTKRFEFRKENIFLNQHANNKEEAIRFIGNNLVKQGYVKSNYVDSMLEREKITSTWLGESIALPHGTIEAKNDILKTGVIFCQFPKGVLFGENIDDIAYLVIGVAAKNNEHITLVSSITNALDDRKIIKKLSQTSSVQEVLSLLSAK</sequence>
<evidence type="ECO:0000256" key="11">
    <source>
        <dbReference type="ARBA" id="ARBA00022679"/>
    </source>
</evidence>
<proteinExistence type="predicted"/>
<protein>
    <recommendedName>
        <fullName evidence="5">PTS system mannitol-specific EIICBA component</fullName>
        <ecNumber evidence="4">2.7.1.197</ecNumber>
    </recommendedName>
    <alternativeName>
        <fullName evidence="17">EIICBA-Mtl</fullName>
    </alternativeName>
</protein>
<evidence type="ECO:0000256" key="14">
    <source>
        <dbReference type="ARBA" id="ARBA00022777"/>
    </source>
</evidence>
<dbReference type="PROSITE" id="PS00372">
    <property type="entry name" value="PTS_EIIA_TYPE_2_HIS"/>
    <property type="match status" value="1"/>
</dbReference>
<dbReference type="InterPro" id="IPR003501">
    <property type="entry name" value="PTS_EIIB_2/3"/>
</dbReference>
<evidence type="ECO:0000256" key="9">
    <source>
        <dbReference type="ARBA" id="ARBA00022553"/>
    </source>
</evidence>
<evidence type="ECO:0000256" key="8">
    <source>
        <dbReference type="ARBA" id="ARBA00022519"/>
    </source>
</evidence>
<evidence type="ECO:0000313" key="23">
    <source>
        <dbReference type="Proteomes" id="UP000298673"/>
    </source>
</evidence>
<feature type="domain" description="PTS EIIB type-2" evidence="20">
    <location>
        <begin position="378"/>
        <end position="470"/>
    </location>
</feature>
<dbReference type="InterPro" id="IPR036095">
    <property type="entry name" value="PTS_EIIB-like_sf"/>
</dbReference>
<feature type="domain" description="PTS EIIA type-2" evidence="19">
    <location>
        <begin position="492"/>
        <end position="634"/>
    </location>
</feature>
<keyword evidence="13 18" id="KW-0812">Transmembrane</keyword>
<dbReference type="Gene3D" id="3.40.930.10">
    <property type="entry name" value="Mannitol-specific EII, Chain A"/>
    <property type="match status" value="1"/>
</dbReference>
<keyword evidence="10" id="KW-0762">Sugar transport</keyword>